<feature type="chain" id="PRO_5002110658" description="GH18 domain-containing protein" evidence="4">
    <location>
        <begin position="19"/>
        <end position="457"/>
    </location>
</feature>
<evidence type="ECO:0000256" key="3">
    <source>
        <dbReference type="SAM" id="Phobius"/>
    </source>
</evidence>
<dbReference type="PANTHER" id="PTHR46290">
    <property type="entry name" value="DI-N-ACETYLCHITOBIASE"/>
    <property type="match status" value="1"/>
</dbReference>
<evidence type="ECO:0000256" key="4">
    <source>
        <dbReference type="SAM" id="SignalP"/>
    </source>
</evidence>
<dbReference type="PANTHER" id="PTHR46290:SF1">
    <property type="entry name" value="DI-N-ACETYLCHITOBIASE"/>
    <property type="match status" value="1"/>
</dbReference>
<feature type="transmembrane region" description="Helical" evidence="3">
    <location>
        <begin position="406"/>
        <end position="428"/>
    </location>
</feature>
<keyword evidence="3" id="KW-0812">Transmembrane</keyword>
<evidence type="ECO:0000256" key="1">
    <source>
        <dbReference type="ARBA" id="ARBA00022801"/>
    </source>
</evidence>
<keyword evidence="2" id="KW-0326">Glycosidase</keyword>
<evidence type="ECO:0000259" key="5">
    <source>
        <dbReference type="Pfam" id="PF00704"/>
    </source>
</evidence>
<dbReference type="Gene3D" id="3.10.50.10">
    <property type="match status" value="1"/>
</dbReference>
<proteinExistence type="predicted"/>
<organism evidence="6">
    <name type="scientific">Arion vulgaris</name>
    <dbReference type="NCBI Taxonomy" id="1028688"/>
    <lineage>
        <taxon>Eukaryota</taxon>
        <taxon>Metazoa</taxon>
        <taxon>Spiralia</taxon>
        <taxon>Lophotrochozoa</taxon>
        <taxon>Mollusca</taxon>
        <taxon>Gastropoda</taxon>
        <taxon>Heterobranchia</taxon>
        <taxon>Euthyneura</taxon>
        <taxon>Panpulmonata</taxon>
        <taxon>Eupulmonata</taxon>
        <taxon>Stylommatophora</taxon>
        <taxon>Helicina</taxon>
        <taxon>Arionoidea</taxon>
        <taxon>Arionidae</taxon>
        <taxon>Arion</taxon>
    </lineage>
</organism>
<dbReference type="AlphaFoldDB" id="A0A0B6Z3W6"/>
<feature type="domain" description="GH18" evidence="5">
    <location>
        <begin position="81"/>
        <end position="357"/>
    </location>
</feature>
<dbReference type="InterPro" id="IPR017853">
    <property type="entry name" value="GH"/>
</dbReference>
<dbReference type="GO" id="GO:0009313">
    <property type="term" value="P:oligosaccharide catabolic process"/>
    <property type="evidence" value="ECO:0007669"/>
    <property type="project" value="TreeGrafter"/>
</dbReference>
<reference evidence="6" key="1">
    <citation type="submission" date="2014-12" db="EMBL/GenBank/DDBJ databases">
        <title>Insight into the proteome of Arion vulgaris.</title>
        <authorList>
            <person name="Aradska J."/>
            <person name="Bulat T."/>
            <person name="Smidak R."/>
            <person name="Sarate P."/>
            <person name="Gangsoo J."/>
            <person name="Sialana F."/>
            <person name="Bilban M."/>
            <person name="Lubec G."/>
        </authorList>
    </citation>
    <scope>NUCLEOTIDE SEQUENCE</scope>
    <source>
        <tissue evidence="6">Skin</tissue>
    </source>
</reference>
<gene>
    <name evidence="6" type="primary">ORF46960</name>
</gene>
<accession>A0A0B6Z3W6</accession>
<dbReference type="InterPro" id="IPR051887">
    <property type="entry name" value="GH18_Domain-Containing"/>
</dbReference>
<keyword evidence="3" id="KW-0472">Membrane</keyword>
<sequence>MLLTVLFPAFYLITGILCIGTDIHKCPCADQKECDHPVRDIGMHKEVFVFSHGTVNVQPWNWKTFTALIVPSSFNISNTEQANTMCTAHRNQRKFGITVEMSFSGTVNDTSDQAEDWIHYVVSQLQDWHAEIIVVDLLPYFTTDIYSSEQDHIAVVKILSHMKTNVTELSEVVKIACIIPWKPPCAETETSCDFTSLSKDVCDYFVINPDSFTDLDDVKCRARANIPFSKLLYGISEYNSHHIPNNRIILGVAWHGYDYTCETLINEICSLQEVTSSNSTQTKCNFSKRWKVSNGDILKEHAAEHMKHTFDNTYMAPFFSYSNSTDGHQHQVWFEDQSSLIVKYKLVAELKLKGLAVLYGDDLASSKSPLKLMNDNDMWTWVAHEFILSVSGQSLSERLHYADTTAIVAVACLILGTILGIVFTCFGLRIRVKKPKYPFQRDADGDMDEYTDEDPNL</sequence>
<keyword evidence="4" id="KW-0732">Signal</keyword>
<dbReference type="SUPFAM" id="SSF51445">
    <property type="entry name" value="(Trans)glycosidases"/>
    <property type="match status" value="1"/>
</dbReference>
<dbReference type="InterPro" id="IPR001223">
    <property type="entry name" value="Glyco_hydro18_cat"/>
</dbReference>
<feature type="signal peptide" evidence="4">
    <location>
        <begin position="1"/>
        <end position="18"/>
    </location>
</feature>
<evidence type="ECO:0000313" key="6">
    <source>
        <dbReference type="EMBL" id="CEK63047.1"/>
    </source>
</evidence>
<dbReference type="InterPro" id="IPR029070">
    <property type="entry name" value="Chitinase_insertion_sf"/>
</dbReference>
<keyword evidence="3" id="KW-1133">Transmembrane helix</keyword>
<protein>
    <recommendedName>
        <fullName evidence="5">GH18 domain-containing protein</fullName>
    </recommendedName>
</protein>
<dbReference type="Pfam" id="PF00704">
    <property type="entry name" value="Glyco_hydro_18"/>
    <property type="match status" value="1"/>
</dbReference>
<name>A0A0B6Z3W6_9EUPU</name>
<keyword evidence="1" id="KW-0378">Hydrolase</keyword>
<dbReference type="Gene3D" id="3.20.20.80">
    <property type="entry name" value="Glycosidases"/>
    <property type="match status" value="1"/>
</dbReference>
<evidence type="ECO:0000256" key="2">
    <source>
        <dbReference type="ARBA" id="ARBA00023295"/>
    </source>
</evidence>
<dbReference type="EMBL" id="HACG01016182">
    <property type="protein sequence ID" value="CEK63047.1"/>
    <property type="molecule type" value="Transcribed_RNA"/>
</dbReference>
<dbReference type="GO" id="GO:0016798">
    <property type="term" value="F:hydrolase activity, acting on glycosyl bonds"/>
    <property type="evidence" value="ECO:0007669"/>
    <property type="project" value="UniProtKB-KW"/>
</dbReference>